<dbReference type="InterPro" id="IPR003477">
    <property type="entry name" value="PemK-like"/>
</dbReference>
<accession>A0A2Z6EYT2</accession>
<sequence length="121" mass="13278">MNRRKVAQPGDVYWIDPNPVAGREMKDRHRFVVITPPEINALGVSMTVPITSGGQFARDNGLTVVISGHDTNGVAVCNHVRSFDLNAREKVGTARYIETLDQVTTNEIISHVLSIIDPEIG</sequence>
<reference evidence="1 2" key="1">
    <citation type="journal article" date="2018" name="Microbes Environ.">
        <title>Comparative Genomic Insights into Endofungal Lifestyles of Two Bacterial Endosymbionts, Mycoavidus cysteinexigens and Burkholderia rhizoxinica.</title>
        <authorList>
            <person name="Sharmin D."/>
            <person name="Guo Y."/>
            <person name="Nishizawa T."/>
            <person name="Ohshima S."/>
            <person name="Sato Y."/>
            <person name="Takashima Y."/>
            <person name="Narisawa K."/>
            <person name="Ohta H."/>
        </authorList>
    </citation>
    <scope>NUCLEOTIDE SEQUENCE [LARGE SCALE GENOMIC DNA]</scope>
    <source>
        <strain evidence="1 2">B1-EB</strain>
    </source>
</reference>
<dbReference type="Gene3D" id="2.30.30.110">
    <property type="match status" value="1"/>
</dbReference>
<dbReference type="Proteomes" id="UP000282597">
    <property type="component" value="Chromosome"/>
</dbReference>
<dbReference type="RefSeq" id="WP_045364155.1">
    <property type="nucleotide sequence ID" value="NZ_AP018150.1"/>
</dbReference>
<name>A0A2Z6EYT2_9BURK</name>
<proteinExistence type="predicted"/>
<evidence type="ECO:0000313" key="2">
    <source>
        <dbReference type="Proteomes" id="UP000282597"/>
    </source>
</evidence>
<dbReference type="SUPFAM" id="SSF50118">
    <property type="entry name" value="Cell growth inhibitor/plasmid maintenance toxic component"/>
    <property type="match status" value="1"/>
</dbReference>
<dbReference type="Pfam" id="PF02452">
    <property type="entry name" value="PemK_toxin"/>
    <property type="match status" value="1"/>
</dbReference>
<gene>
    <name evidence="1" type="ORF">MCB1EB_2224</name>
</gene>
<dbReference type="AlphaFoldDB" id="A0A2Z6EYT2"/>
<dbReference type="GO" id="GO:0003677">
    <property type="term" value="F:DNA binding"/>
    <property type="evidence" value="ECO:0007669"/>
    <property type="project" value="InterPro"/>
</dbReference>
<dbReference type="KEGG" id="mcys:MCB1EB_2224"/>
<protein>
    <submittedName>
        <fullName evidence="1">PemK family protein</fullName>
    </submittedName>
</protein>
<dbReference type="InterPro" id="IPR011067">
    <property type="entry name" value="Plasmid_toxin/cell-grow_inhib"/>
</dbReference>
<dbReference type="EMBL" id="AP018150">
    <property type="protein sequence ID" value="BBE10385.1"/>
    <property type="molecule type" value="Genomic_DNA"/>
</dbReference>
<organism evidence="1 2">
    <name type="scientific">Mycoavidus cysteinexigens</name>
    <dbReference type="NCBI Taxonomy" id="1553431"/>
    <lineage>
        <taxon>Bacteria</taxon>
        <taxon>Pseudomonadati</taxon>
        <taxon>Pseudomonadota</taxon>
        <taxon>Betaproteobacteria</taxon>
        <taxon>Burkholderiales</taxon>
        <taxon>Burkholderiaceae</taxon>
        <taxon>Mycoavidus</taxon>
    </lineage>
</organism>
<evidence type="ECO:0000313" key="1">
    <source>
        <dbReference type="EMBL" id="BBE10385.1"/>
    </source>
</evidence>
<keyword evidence="2" id="KW-1185">Reference proteome</keyword>